<reference evidence="1" key="1">
    <citation type="journal article" date="2023" name="bioRxiv">
        <title>Improved chromosome-level genome assembly for marigold (Tagetes erecta).</title>
        <authorList>
            <person name="Jiang F."/>
            <person name="Yuan L."/>
            <person name="Wang S."/>
            <person name="Wang H."/>
            <person name="Xu D."/>
            <person name="Wang A."/>
            <person name="Fan W."/>
        </authorList>
    </citation>
    <scope>NUCLEOTIDE SEQUENCE</scope>
    <source>
        <strain evidence="1">WSJ</strain>
        <tissue evidence="1">Leaf</tissue>
    </source>
</reference>
<accession>A0AAD8NIH3</accession>
<dbReference type="EMBL" id="JAUHHV010000010">
    <property type="protein sequence ID" value="KAK1409203.1"/>
    <property type="molecule type" value="Genomic_DNA"/>
</dbReference>
<dbReference type="Proteomes" id="UP001229421">
    <property type="component" value="Unassembled WGS sequence"/>
</dbReference>
<sequence>MVVYTGLIKINERKKKIYKCISSITQVQEIKVEHNANIKFYLPIPITNSLCFKLILPKHLGKNLELAFWFIGMKMNDKARGVIDLKF</sequence>
<dbReference type="AlphaFoldDB" id="A0AAD8NIH3"/>
<proteinExistence type="predicted"/>
<comment type="caution">
    <text evidence="1">The sequence shown here is derived from an EMBL/GenBank/DDBJ whole genome shotgun (WGS) entry which is preliminary data.</text>
</comment>
<evidence type="ECO:0000313" key="2">
    <source>
        <dbReference type="Proteomes" id="UP001229421"/>
    </source>
</evidence>
<organism evidence="1 2">
    <name type="scientific">Tagetes erecta</name>
    <name type="common">African marigold</name>
    <dbReference type="NCBI Taxonomy" id="13708"/>
    <lineage>
        <taxon>Eukaryota</taxon>
        <taxon>Viridiplantae</taxon>
        <taxon>Streptophyta</taxon>
        <taxon>Embryophyta</taxon>
        <taxon>Tracheophyta</taxon>
        <taxon>Spermatophyta</taxon>
        <taxon>Magnoliopsida</taxon>
        <taxon>eudicotyledons</taxon>
        <taxon>Gunneridae</taxon>
        <taxon>Pentapetalae</taxon>
        <taxon>asterids</taxon>
        <taxon>campanulids</taxon>
        <taxon>Asterales</taxon>
        <taxon>Asteraceae</taxon>
        <taxon>Asteroideae</taxon>
        <taxon>Heliantheae alliance</taxon>
        <taxon>Tageteae</taxon>
        <taxon>Tagetes</taxon>
    </lineage>
</organism>
<gene>
    <name evidence="1" type="ORF">QVD17_35728</name>
</gene>
<keyword evidence="2" id="KW-1185">Reference proteome</keyword>
<name>A0AAD8NIH3_TARER</name>
<evidence type="ECO:0000313" key="1">
    <source>
        <dbReference type="EMBL" id="KAK1409203.1"/>
    </source>
</evidence>
<protein>
    <submittedName>
        <fullName evidence="1">Uncharacterized protein</fullName>
    </submittedName>
</protein>